<dbReference type="Proteomes" id="UP001202243">
    <property type="component" value="Unassembled WGS sequence"/>
</dbReference>
<protein>
    <submittedName>
        <fullName evidence="2">Thioredoxin family protein</fullName>
    </submittedName>
</protein>
<dbReference type="Pfam" id="PF00085">
    <property type="entry name" value="Thioredoxin"/>
    <property type="match status" value="1"/>
</dbReference>
<proteinExistence type="predicted"/>
<dbReference type="Gene3D" id="3.40.30.10">
    <property type="entry name" value="Glutaredoxin"/>
    <property type="match status" value="1"/>
</dbReference>
<reference evidence="2 3" key="1">
    <citation type="submission" date="2022-06" db="EMBL/GenBank/DDBJ databases">
        <title>Janthinobacterium kumbetensis sp. nov., isolated from spring water in Turkey.</title>
        <authorList>
            <person name="Inan Bektas K."/>
            <person name="Belduz A.A."/>
            <person name="Canakci S."/>
            <person name="Nalcaoglu A."/>
            <person name="Ceylan E."/>
            <person name="Kati H."/>
        </authorList>
    </citation>
    <scope>NUCLEOTIDE SEQUENCE [LARGE SCALE GENOMIC DNA]</scope>
    <source>
        <strain evidence="2 3">GK</strain>
    </source>
</reference>
<dbReference type="PROSITE" id="PS51352">
    <property type="entry name" value="THIOREDOXIN_2"/>
    <property type="match status" value="1"/>
</dbReference>
<evidence type="ECO:0000313" key="2">
    <source>
        <dbReference type="EMBL" id="MCM2568789.1"/>
    </source>
</evidence>
<dbReference type="InterPro" id="IPR036249">
    <property type="entry name" value="Thioredoxin-like_sf"/>
</dbReference>
<organism evidence="2 3">
    <name type="scientific">Janthinobacterium kumbetense</name>
    <dbReference type="NCBI Taxonomy" id="2950280"/>
    <lineage>
        <taxon>Bacteria</taxon>
        <taxon>Pseudomonadati</taxon>
        <taxon>Pseudomonadota</taxon>
        <taxon>Betaproteobacteria</taxon>
        <taxon>Burkholderiales</taxon>
        <taxon>Oxalobacteraceae</taxon>
        <taxon>Janthinobacterium</taxon>
    </lineage>
</organism>
<gene>
    <name evidence="2" type="ORF">NCG91_24520</name>
</gene>
<comment type="caution">
    <text evidence="2">The sequence shown here is derived from an EMBL/GenBank/DDBJ whole genome shotgun (WGS) entry which is preliminary data.</text>
</comment>
<evidence type="ECO:0000259" key="1">
    <source>
        <dbReference type="PROSITE" id="PS51352"/>
    </source>
</evidence>
<dbReference type="RefSeq" id="WP_099667255.1">
    <property type="nucleotide sequence ID" value="NZ_JAMQGR010000013.1"/>
</dbReference>
<feature type="domain" description="Thioredoxin" evidence="1">
    <location>
        <begin position="1"/>
        <end position="123"/>
    </location>
</feature>
<dbReference type="SUPFAM" id="SSF52833">
    <property type="entry name" value="Thioredoxin-like"/>
    <property type="match status" value="1"/>
</dbReference>
<keyword evidence="3" id="KW-1185">Reference proteome</keyword>
<sequence length="143" mass="15697">MHSLTLTTDNRADVAAALAGPRWTVACLCALWCGTCGSYRATFEELAARHPDTVFVWVDIEDQADVVGDLDIDNFPTLLIQHDDNVAFFGTVLPDGGLAHRMVQAQQALSAQELAALAGSTQERRDWQRDCNLRHMLAATLDQ</sequence>
<dbReference type="EMBL" id="JAMQGR010000013">
    <property type="protein sequence ID" value="MCM2568789.1"/>
    <property type="molecule type" value="Genomic_DNA"/>
</dbReference>
<dbReference type="InterPro" id="IPR013766">
    <property type="entry name" value="Thioredoxin_domain"/>
</dbReference>
<accession>A0ABT0WZ15</accession>
<name>A0ABT0WZ15_9BURK</name>
<dbReference type="CDD" id="cd02947">
    <property type="entry name" value="TRX_family"/>
    <property type="match status" value="1"/>
</dbReference>
<evidence type="ECO:0000313" key="3">
    <source>
        <dbReference type="Proteomes" id="UP001202243"/>
    </source>
</evidence>